<proteinExistence type="predicted"/>
<dbReference type="AlphaFoldDB" id="A0AAD6TJA3"/>
<sequence length="318" mass="35465">MNVRDLITVGRSCKFFHKEANAKIEREMVAFFKLRDLKWDEIRFMLAHTDSFITGLSATQAAFMSDYRGYGEAKKLDIFAPDNKCKDISQLIEVATAYSKGITRVCPSDRISKTVEFKHADRNKYPFTIAVHACHTEIPRVTMFRQKHTALFVSIGPEGFWIADVAHTLRGITFAHPTYMPLGGKAGIDDLCRLARDLDPYGLTFTMFHRLPDGTNECGKDIACPSTIRTSEDSNAFFGAFHCRPLGLKPARRSHSTGTVWALGAAGCDTRPGMGFFVRTFELGAGAKGERAMAAIQKSSSFGTDFVWEARYSNVVMK</sequence>
<name>A0AAD6TJA3_9AGAR</name>
<comment type="caution">
    <text evidence="1">The sequence shown here is derived from an EMBL/GenBank/DDBJ whole genome shotgun (WGS) entry which is preliminary data.</text>
</comment>
<keyword evidence="2" id="KW-1185">Reference proteome</keyword>
<organism evidence="1 2">
    <name type="scientific">Mycena alexandri</name>
    <dbReference type="NCBI Taxonomy" id="1745969"/>
    <lineage>
        <taxon>Eukaryota</taxon>
        <taxon>Fungi</taxon>
        <taxon>Dikarya</taxon>
        <taxon>Basidiomycota</taxon>
        <taxon>Agaricomycotina</taxon>
        <taxon>Agaricomycetes</taxon>
        <taxon>Agaricomycetidae</taxon>
        <taxon>Agaricales</taxon>
        <taxon>Marasmiineae</taxon>
        <taxon>Mycenaceae</taxon>
        <taxon>Mycena</taxon>
    </lineage>
</organism>
<evidence type="ECO:0000313" key="1">
    <source>
        <dbReference type="EMBL" id="KAJ7047098.1"/>
    </source>
</evidence>
<evidence type="ECO:0000313" key="2">
    <source>
        <dbReference type="Proteomes" id="UP001218188"/>
    </source>
</evidence>
<accession>A0AAD6TJA3</accession>
<protein>
    <submittedName>
        <fullName evidence="1">Uncharacterized protein</fullName>
    </submittedName>
</protein>
<dbReference type="Proteomes" id="UP001218188">
    <property type="component" value="Unassembled WGS sequence"/>
</dbReference>
<dbReference type="EMBL" id="JARJCM010000002">
    <property type="protein sequence ID" value="KAJ7047098.1"/>
    <property type="molecule type" value="Genomic_DNA"/>
</dbReference>
<reference evidence="1" key="1">
    <citation type="submission" date="2023-03" db="EMBL/GenBank/DDBJ databases">
        <title>Massive genome expansion in bonnet fungi (Mycena s.s.) driven by repeated elements and novel gene families across ecological guilds.</title>
        <authorList>
            <consortium name="Lawrence Berkeley National Laboratory"/>
            <person name="Harder C.B."/>
            <person name="Miyauchi S."/>
            <person name="Viragh M."/>
            <person name="Kuo A."/>
            <person name="Thoen E."/>
            <person name="Andreopoulos B."/>
            <person name="Lu D."/>
            <person name="Skrede I."/>
            <person name="Drula E."/>
            <person name="Henrissat B."/>
            <person name="Morin E."/>
            <person name="Kohler A."/>
            <person name="Barry K."/>
            <person name="LaButti K."/>
            <person name="Morin E."/>
            <person name="Salamov A."/>
            <person name="Lipzen A."/>
            <person name="Mereny Z."/>
            <person name="Hegedus B."/>
            <person name="Baldrian P."/>
            <person name="Stursova M."/>
            <person name="Weitz H."/>
            <person name="Taylor A."/>
            <person name="Grigoriev I.V."/>
            <person name="Nagy L.G."/>
            <person name="Martin F."/>
            <person name="Kauserud H."/>
        </authorList>
    </citation>
    <scope>NUCLEOTIDE SEQUENCE</scope>
    <source>
        <strain evidence="1">CBHHK200</strain>
    </source>
</reference>
<gene>
    <name evidence="1" type="ORF">C8F04DRAFT_1172851</name>
</gene>